<evidence type="ECO:0000313" key="1">
    <source>
        <dbReference type="EMBL" id="ONM47158.1"/>
    </source>
</evidence>
<dbReference type="InterPro" id="IPR019587">
    <property type="entry name" value="Polyketide_cyclase/dehydratase"/>
</dbReference>
<dbReference type="CDD" id="cd07818">
    <property type="entry name" value="SRPBCC_1"/>
    <property type="match status" value="1"/>
</dbReference>
<accession>A0A1W0AY50</accession>
<organism evidence="1 2">
    <name type="scientific">Nocardia donostiensis</name>
    <dbReference type="NCBI Taxonomy" id="1538463"/>
    <lineage>
        <taxon>Bacteria</taxon>
        <taxon>Bacillati</taxon>
        <taxon>Actinomycetota</taxon>
        <taxon>Actinomycetes</taxon>
        <taxon>Mycobacteriales</taxon>
        <taxon>Nocardiaceae</taxon>
        <taxon>Nocardia</taxon>
    </lineage>
</organism>
<dbReference type="STRING" id="1538463.B0T36_10990"/>
<dbReference type="Proteomes" id="UP000188836">
    <property type="component" value="Unassembled WGS sequence"/>
</dbReference>
<dbReference type="OrthoDB" id="9807923at2"/>
<protein>
    <submittedName>
        <fullName evidence="1">Transcriptional regulator</fullName>
    </submittedName>
</protein>
<comment type="caution">
    <text evidence="1">The sequence shown here is derived from an EMBL/GenBank/DDBJ whole genome shotgun (WGS) entry which is preliminary data.</text>
</comment>
<dbReference type="EMBL" id="MUMY01000017">
    <property type="protein sequence ID" value="ONM47158.1"/>
    <property type="molecule type" value="Genomic_DNA"/>
</dbReference>
<reference evidence="1 2" key="1">
    <citation type="journal article" date="2016" name="Antonie Van Leeuwenhoek">
        <title>Nocardia donostiensis sp. nov., isolated from human respiratory specimens.</title>
        <authorList>
            <person name="Ercibengoa M."/>
            <person name="Bell M."/>
            <person name="Marimon J.M."/>
            <person name="Humrighouse B."/>
            <person name="Klenk H.P."/>
            <person name="Potter G."/>
            <person name="Perez-Trallero E."/>
        </authorList>
    </citation>
    <scope>NUCLEOTIDE SEQUENCE [LARGE SCALE GENOMIC DNA]</scope>
    <source>
        <strain evidence="1 2">X1655</strain>
    </source>
</reference>
<dbReference type="Gene3D" id="3.30.530.20">
    <property type="match status" value="1"/>
</dbReference>
<dbReference type="RefSeq" id="WP_077119452.1">
    <property type="nucleotide sequence ID" value="NZ_LOKT01000006.1"/>
</dbReference>
<dbReference type="InterPro" id="IPR023393">
    <property type="entry name" value="START-like_dom_sf"/>
</dbReference>
<evidence type="ECO:0000313" key="2">
    <source>
        <dbReference type="Proteomes" id="UP000188836"/>
    </source>
</evidence>
<proteinExistence type="predicted"/>
<name>A0A1W0AY50_9NOCA</name>
<dbReference type="AlphaFoldDB" id="A0A1W0AY50"/>
<gene>
    <name evidence="1" type="ORF">B0T46_19510</name>
</gene>
<dbReference type="SUPFAM" id="SSF55961">
    <property type="entry name" value="Bet v1-like"/>
    <property type="match status" value="1"/>
</dbReference>
<dbReference type="Pfam" id="PF10604">
    <property type="entry name" value="Polyketide_cyc2"/>
    <property type="match status" value="1"/>
</dbReference>
<keyword evidence="2" id="KW-1185">Reference proteome</keyword>
<sequence length="155" mass="17256">MAEFEVVRQITIAAEPARVHGLINDFHNWAQWSPWEDLDPELRRMYSGPDTGTGARYAWEGNRKAGSGTMEITSSSDREIRVRVSFERPWRATNTATFTLNPATTGGTDVVWRMNGEQTGVMALLGRVMPMDRLVGKDFEKGLARLRAAAEAAAD</sequence>